<dbReference type="Proteomes" id="UP000282613">
    <property type="component" value="Unassembled WGS sequence"/>
</dbReference>
<keyword evidence="2" id="KW-1185">Reference proteome</keyword>
<dbReference type="WBParaSite" id="TASK_0000760301-mRNA-1">
    <property type="protein sequence ID" value="TASK_0000760301-mRNA-1"/>
    <property type="gene ID" value="TASK_0000760301"/>
</dbReference>
<accession>A0A0R3WAL2</accession>
<evidence type="ECO:0000313" key="2">
    <source>
        <dbReference type="Proteomes" id="UP000282613"/>
    </source>
</evidence>
<evidence type="ECO:0000313" key="3">
    <source>
        <dbReference type="WBParaSite" id="TASK_0000760301-mRNA-1"/>
    </source>
</evidence>
<reference evidence="3" key="1">
    <citation type="submission" date="2017-02" db="UniProtKB">
        <authorList>
            <consortium name="WormBaseParasite"/>
        </authorList>
    </citation>
    <scope>IDENTIFICATION</scope>
</reference>
<dbReference type="AlphaFoldDB" id="A0A0R3WAL2"/>
<protein>
    <submittedName>
        <fullName evidence="1 3">Uncharacterized protein</fullName>
    </submittedName>
</protein>
<sequence>MDAGDKDFQGNGCVCIYTGDQPPIELFARRGDKGAKTSGFATEDGDECTPDAVHQLCTPFGKIVGSWPSAARCGAVISTFMVLQTDSTNRRCEFSVRM</sequence>
<gene>
    <name evidence="1" type="ORF">TASK_LOCUS7604</name>
</gene>
<organism evidence="3">
    <name type="scientific">Taenia asiatica</name>
    <name type="common">Asian tapeworm</name>
    <dbReference type="NCBI Taxonomy" id="60517"/>
    <lineage>
        <taxon>Eukaryota</taxon>
        <taxon>Metazoa</taxon>
        <taxon>Spiralia</taxon>
        <taxon>Lophotrochozoa</taxon>
        <taxon>Platyhelminthes</taxon>
        <taxon>Cestoda</taxon>
        <taxon>Eucestoda</taxon>
        <taxon>Cyclophyllidea</taxon>
        <taxon>Taeniidae</taxon>
        <taxon>Taenia</taxon>
    </lineage>
</organism>
<dbReference type="EMBL" id="UYRS01018644">
    <property type="protein sequence ID" value="VDK38676.1"/>
    <property type="molecule type" value="Genomic_DNA"/>
</dbReference>
<name>A0A0R3WAL2_TAEAS</name>
<reference evidence="1 2" key="2">
    <citation type="submission" date="2018-11" db="EMBL/GenBank/DDBJ databases">
        <authorList>
            <consortium name="Pathogen Informatics"/>
        </authorList>
    </citation>
    <scope>NUCLEOTIDE SEQUENCE [LARGE SCALE GENOMIC DNA]</scope>
</reference>
<evidence type="ECO:0000313" key="1">
    <source>
        <dbReference type="EMBL" id="VDK38676.1"/>
    </source>
</evidence>
<proteinExistence type="predicted"/>